<dbReference type="GO" id="GO:0005886">
    <property type="term" value="C:plasma membrane"/>
    <property type="evidence" value="ECO:0007669"/>
    <property type="project" value="UniProtKB-SubCell"/>
</dbReference>
<dbReference type="CDD" id="cd17324">
    <property type="entry name" value="MFS_NepI_like"/>
    <property type="match status" value="1"/>
</dbReference>
<feature type="transmembrane region" description="Helical" evidence="6">
    <location>
        <begin position="102"/>
        <end position="125"/>
    </location>
</feature>
<feature type="transmembrane region" description="Helical" evidence="6">
    <location>
        <begin position="163"/>
        <end position="184"/>
    </location>
</feature>
<accession>A0A1G8F7V1</accession>
<feature type="transmembrane region" description="Helical" evidence="6">
    <location>
        <begin position="365"/>
        <end position="386"/>
    </location>
</feature>
<sequence>MRNRSHYPALWALMISAYGIGTTEFVAVGILPNISLDMGISIPMAGLVVSMYALGATIGAPVLTALTGRVPRKTLLLSLMALFTIGNVIAALSTTYELLLTARVVTAFAHGVFFAVAATIAASLVPIDRRATAIAMVFSGLTIAIATGAPIGTFVGQQWGWRATFWMVAGLGLLSFIGTAALLPRTIQVDRPGRLSDQVEVLGSGRLLIAFAMNLFGYGGTFVAFTYLAPLLEQVSGFSSNRISQILFLYGLSVIVGNVIGGRVANRDPVPMLVKMFTLQALGLLVFSFTAHSQWGTLVTLAFLGGLCFANVPGLHLYVVQLAQKHRPDGVDVASALNIAAANLGIALAAFIGARVVDSQLGLEATPWVSALLVAVALLLTLWSGLLDRRAIHANNVREHHAH</sequence>
<keyword evidence="5 6" id="KW-0472">Membrane</keyword>
<keyword evidence="2" id="KW-1003">Cell membrane</keyword>
<dbReference type="STRING" id="29435.SAMN05216588_107170"/>
<dbReference type="Pfam" id="PF07690">
    <property type="entry name" value="MFS_1"/>
    <property type="match status" value="1"/>
</dbReference>
<feature type="transmembrane region" description="Helical" evidence="6">
    <location>
        <begin position="40"/>
        <end position="63"/>
    </location>
</feature>
<evidence type="ECO:0000256" key="1">
    <source>
        <dbReference type="ARBA" id="ARBA00004651"/>
    </source>
</evidence>
<name>A0A1G8F7V1_9GAMM</name>
<reference evidence="8 9" key="1">
    <citation type="submission" date="2016-10" db="EMBL/GenBank/DDBJ databases">
        <authorList>
            <person name="de Groot N.N."/>
        </authorList>
    </citation>
    <scope>NUCLEOTIDE SEQUENCE [LARGE SCALE GENOMIC DNA]</scope>
    <source>
        <strain evidence="8 9">LMG 18387</strain>
    </source>
</reference>
<keyword evidence="4 6" id="KW-1133">Transmembrane helix</keyword>
<feature type="transmembrane region" description="Helical" evidence="6">
    <location>
        <begin position="298"/>
        <end position="319"/>
    </location>
</feature>
<feature type="transmembrane region" description="Helical" evidence="6">
    <location>
        <begin position="331"/>
        <end position="353"/>
    </location>
</feature>
<dbReference type="PANTHER" id="PTHR43124">
    <property type="entry name" value="PURINE EFFLUX PUMP PBUE"/>
    <property type="match status" value="1"/>
</dbReference>
<dbReference type="Proteomes" id="UP000198606">
    <property type="component" value="Unassembled WGS sequence"/>
</dbReference>
<evidence type="ECO:0000256" key="2">
    <source>
        <dbReference type="ARBA" id="ARBA00022475"/>
    </source>
</evidence>
<dbReference type="EMBL" id="FNDG01000007">
    <property type="protein sequence ID" value="SDH78212.1"/>
    <property type="molecule type" value="Genomic_DNA"/>
</dbReference>
<comment type="subcellular location">
    <subcellularLocation>
        <location evidence="1">Cell membrane</location>
        <topology evidence="1">Multi-pass membrane protein</topology>
    </subcellularLocation>
</comment>
<dbReference type="InterPro" id="IPR036259">
    <property type="entry name" value="MFS_trans_sf"/>
</dbReference>
<dbReference type="GO" id="GO:0022857">
    <property type="term" value="F:transmembrane transporter activity"/>
    <property type="evidence" value="ECO:0007669"/>
    <property type="project" value="InterPro"/>
</dbReference>
<feature type="transmembrane region" description="Helical" evidence="6">
    <location>
        <begin position="273"/>
        <end position="292"/>
    </location>
</feature>
<evidence type="ECO:0000313" key="9">
    <source>
        <dbReference type="Proteomes" id="UP000198606"/>
    </source>
</evidence>
<dbReference type="InterPro" id="IPR050189">
    <property type="entry name" value="MFS_Efflux_Transporters"/>
</dbReference>
<dbReference type="SUPFAM" id="SSF103473">
    <property type="entry name" value="MFS general substrate transporter"/>
    <property type="match status" value="1"/>
</dbReference>
<feature type="transmembrane region" description="Helical" evidence="6">
    <location>
        <begin position="12"/>
        <end position="34"/>
    </location>
</feature>
<protein>
    <submittedName>
        <fullName evidence="8">Predicted arabinose efflux permease, MFS family</fullName>
    </submittedName>
</protein>
<organism evidence="8 9">
    <name type="scientific">Phytopseudomonas flavescens</name>
    <dbReference type="NCBI Taxonomy" id="29435"/>
    <lineage>
        <taxon>Bacteria</taxon>
        <taxon>Pseudomonadati</taxon>
        <taxon>Pseudomonadota</taxon>
        <taxon>Gammaproteobacteria</taxon>
        <taxon>Pseudomonadales</taxon>
        <taxon>Pseudomonadaceae</taxon>
        <taxon>Phytopseudomonas</taxon>
    </lineage>
</organism>
<evidence type="ECO:0000259" key="7">
    <source>
        <dbReference type="PROSITE" id="PS50850"/>
    </source>
</evidence>
<dbReference type="InterPro" id="IPR020846">
    <property type="entry name" value="MFS_dom"/>
</dbReference>
<evidence type="ECO:0000256" key="3">
    <source>
        <dbReference type="ARBA" id="ARBA00022692"/>
    </source>
</evidence>
<keyword evidence="3 6" id="KW-0812">Transmembrane</keyword>
<feature type="transmembrane region" description="Helical" evidence="6">
    <location>
        <begin position="132"/>
        <end position="151"/>
    </location>
</feature>
<feature type="transmembrane region" description="Helical" evidence="6">
    <location>
        <begin position="242"/>
        <end position="261"/>
    </location>
</feature>
<gene>
    <name evidence="8" type="ORF">SAMN05216588_107170</name>
</gene>
<evidence type="ECO:0000313" key="8">
    <source>
        <dbReference type="EMBL" id="SDH78212.1"/>
    </source>
</evidence>
<feature type="transmembrane region" description="Helical" evidence="6">
    <location>
        <begin position="205"/>
        <end position="230"/>
    </location>
</feature>
<dbReference type="PROSITE" id="PS50850">
    <property type="entry name" value="MFS"/>
    <property type="match status" value="1"/>
</dbReference>
<proteinExistence type="predicted"/>
<feature type="transmembrane region" description="Helical" evidence="6">
    <location>
        <begin position="75"/>
        <end position="96"/>
    </location>
</feature>
<evidence type="ECO:0000256" key="6">
    <source>
        <dbReference type="SAM" id="Phobius"/>
    </source>
</evidence>
<dbReference type="InterPro" id="IPR011701">
    <property type="entry name" value="MFS"/>
</dbReference>
<dbReference type="Gene3D" id="1.20.1250.20">
    <property type="entry name" value="MFS general substrate transporter like domains"/>
    <property type="match status" value="1"/>
</dbReference>
<feature type="domain" description="Major facilitator superfamily (MFS) profile" evidence="7">
    <location>
        <begin position="9"/>
        <end position="389"/>
    </location>
</feature>
<dbReference type="AlphaFoldDB" id="A0A1G8F7V1"/>
<evidence type="ECO:0000256" key="4">
    <source>
        <dbReference type="ARBA" id="ARBA00022989"/>
    </source>
</evidence>
<evidence type="ECO:0000256" key="5">
    <source>
        <dbReference type="ARBA" id="ARBA00023136"/>
    </source>
</evidence>
<dbReference type="PANTHER" id="PTHR43124:SF8">
    <property type="entry name" value="INNER MEMBRANE TRANSPORT PROTEIN YDHP"/>
    <property type="match status" value="1"/>
</dbReference>